<evidence type="ECO:0000313" key="7">
    <source>
        <dbReference type="EMBL" id="URI10376.1"/>
    </source>
</evidence>
<keyword evidence="5 6" id="KW-0472">Membrane</keyword>
<dbReference type="PANTHER" id="PTHR30238">
    <property type="entry name" value="MEMBRANE BOUND PREDICTED REDOX MODULATOR"/>
    <property type="match status" value="1"/>
</dbReference>
<feature type="transmembrane region" description="Helical" evidence="6">
    <location>
        <begin position="45"/>
        <end position="65"/>
    </location>
</feature>
<feature type="transmembrane region" description="Helical" evidence="6">
    <location>
        <begin position="71"/>
        <end position="90"/>
    </location>
</feature>
<evidence type="ECO:0000256" key="2">
    <source>
        <dbReference type="ARBA" id="ARBA00007511"/>
    </source>
</evidence>
<dbReference type="Proteomes" id="UP001056201">
    <property type="component" value="Chromosome 2"/>
</dbReference>
<dbReference type="EMBL" id="CP097636">
    <property type="protein sequence ID" value="URI10376.1"/>
    <property type="molecule type" value="Genomic_DNA"/>
</dbReference>
<evidence type="ECO:0000256" key="6">
    <source>
        <dbReference type="SAM" id="Phobius"/>
    </source>
</evidence>
<feature type="transmembrane region" description="Helical" evidence="6">
    <location>
        <begin position="201"/>
        <end position="220"/>
    </location>
</feature>
<evidence type="ECO:0000256" key="5">
    <source>
        <dbReference type="ARBA" id="ARBA00023136"/>
    </source>
</evidence>
<proteinExistence type="inferred from homology"/>
<keyword evidence="8" id="KW-1185">Reference proteome</keyword>
<comment type="similarity">
    <text evidence="2">Belongs to the TerC family.</text>
</comment>
<evidence type="ECO:0000313" key="8">
    <source>
        <dbReference type="Proteomes" id="UP001056201"/>
    </source>
</evidence>
<dbReference type="Pfam" id="PF03741">
    <property type="entry name" value="TerC"/>
    <property type="match status" value="1"/>
</dbReference>
<feature type="transmembrane region" description="Helical" evidence="6">
    <location>
        <begin position="6"/>
        <end position="33"/>
    </location>
</feature>
<reference evidence="7" key="1">
    <citation type="submission" date="2022-05" db="EMBL/GenBank/DDBJ databases">
        <title>An RpoN-dependent PEP-CTERM gene is involved in floc formation of an Aquincola tertiaricarbonis strain.</title>
        <authorList>
            <person name="Qiu D."/>
            <person name="Xia M."/>
        </authorList>
    </citation>
    <scope>NUCLEOTIDE SEQUENCE</scope>
    <source>
        <strain evidence="7">RN12</strain>
    </source>
</reference>
<feature type="transmembrane region" description="Helical" evidence="6">
    <location>
        <begin position="110"/>
        <end position="132"/>
    </location>
</feature>
<protein>
    <submittedName>
        <fullName evidence="7">TerC family protein</fullName>
    </submittedName>
</protein>
<gene>
    <name evidence="7" type="ORF">MW290_15285</name>
</gene>
<dbReference type="NCBIfam" id="TIGR03717">
    <property type="entry name" value="R_switched_YjbE"/>
    <property type="match status" value="1"/>
</dbReference>
<name>A0ABY4SE01_AQUTE</name>
<keyword evidence="4 6" id="KW-1133">Transmembrane helix</keyword>
<dbReference type="InterPro" id="IPR022301">
    <property type="entry name" value="Integral_membrane_YjbE"/>
</dbReference>
<dbReference type="RefSeq" id="WP_250198580.1">
    <property type="nucleotide sequence ID" value="NZ_CP097636.1"/>
</dbReference>
<dbReference type="PANTHER" id="PTHR30238:SF4">
    <property type="entry name" value="SLL1022 PROTEIN"/>
    <property type="match status" value="1"/>
</dbReference>
<evidence type="ECO:0000256" key="4">
    <source>
        <dbReference type="ARBA" id="ARBA00022989"/>
    </source>
</evidence>
<evidence type="ECO:0000256" key="1">
    <source>
        <dbReference type="ARBA" id="ARBA00004141"/>
    </source>
</evidence>
<sequence length="233" mass="23987">MDFASATFWAALGSIILANVLLSGDNAVVIALAARSLPPHQQKKAIFFGSAAAIVMRIALTLLAVKLLALPYLKIIGGIALVYIGVSLLVEDDGGEDEGAGAGHSSMLTAIRTILVADLVMSLDNVLAVAAAAKGDTVLLVLGLGISIPLIIFGSTMLLKVMERFPLIITLGAALLGFLAGEMTLTDPAVDNYFGHQSHLAVNAAGTIGAILVVMLGLYLKRRHSSQAAASAS</sequence>
<organism evidence="7 8">
    <name type="scientific">Aquincola tertiaricarbonis</name>
    <dbReference type="NCBI Taxonomy" id="391953"/>
    <lineage>
        <taxon>Bacteria</taxon>
        <taxon>Pseudomonadati</taxon>
        <taxon>Pseudomonadota</taxon>
        <taxon>Betaproteobacteria</taxon>
        <taxon>Burkholderiales</taxon>
        <taxon>Sphaerotilaceae</taxon>
        <taxon>Aquincola</taxon>
    </lineage>
</organism>
<comment type="subcellular location">
    <subcellularLocation>
        <location evidence="1">Membrane</location>
        <topology evidence="1">Multi-pass membrane protein</topology>
    </subcellularLocation>
</comment>
<keyword evidence="3 6" id="KW-0812">Transmembrane</keyword>
<dbReference type="InterPro" id="IPR005496">
    <property type="entry name" value="Integral_membrane_TerC"/>
</dbReference>
<accession>A0ABY4SE01</accession>
<evidence type="ECO:0000256" key="3">
    <source>
        <dbReference type="ARBA" id="ARBA00022692"/>
    </source>
</evidence>
<feature type="transmembrane region" description="Helical" evidence="6">
    <location>
        <begin position="165"/>
        <end position="181"/>
    </location>
</feature>
<feature type="transmembrane region" description="Helical" evidence="6">
    <location>
        <begin position="138"/>
        <end position="158"/>
    </location>
</feature>